<protein>
    <submittedName>
        <fullName evidence="1">Uncharacterized protein</fullName>
    </submittedName>
</protein>
<dbReference type="RefSeq" id="WP_186853479.1">
    <property type="nucleotide sequence ID" value="NZ_JACOPO010000015.1"/>
</dbReference>
<dbReference type="AlphaFoldDB" id="A0A8J6J3S1"/>
<evidence type="ECO:0000313" key="1">
    <source>
        <dbReference type="EMBL" id="MBC5723784.1"/>
    </source>
</evidence>
<dbReference type="EMBL" id="JACOPO010000015">
    <property type="protein sequence ID" value="MBC5723784.1"/>
    <property type="molecule type" value="Genomic_DNA"/>
</dbReference>
<reference evidence="1" key="1">
    <citation type="submission" date="2020-08" db="EMBL/GenBank/DDBJ databases">
        <title>Genome public.</title>
        <authorList>
            <person name="Liu C."/>
            <person name="Sun Q."/>
        </authorList>
    </citation>
    <scope>NUCLEOTIDE SEQUENCE</scope>
    <source>
        <strain evidence="1">NSJ-23</strain>
    </source>
</reference>
<proteinExistence type="predicted"/>
<accession>A0A8J6J3S1</accession>
<comment type="caution">
    <text evidence="1">The sequence shown here is derived from an EMBL/GenBank/DDBJ whole genome shotgun (WGS) entry which is preliminary data.</text>
</comment>
<name>A0A8J6J3S1_9FIRM</name>
<organism evidence="1 2">
    <name type="scientific">Flintibacter hominis</name>
    <dbReference type="NCBI Taxonomy" id="2763048"/>
    <lineage>
        <taxon>Bacteria</taxon>
        <taxon>Bacillati</taxon>
        <taxon>Bacillota</taxon>
        <taxon>Clostridia</taxon>
        <taxon>Eubacteriales</taxon>
        <taxon>Flintibacter</taxon>
    </lineage>
</organism>
<dbReference type="Proteomes" id="UP000628736">
    <property type="component" value="Unassembled WGS sequence"/>
</dbReference>
<evidence type="ECO:0000313" key="2">
    <source>
        <dbReference type="Proteomes" id="UP000628736"/>
    </source>
</evidence>
<keyword evidence="2" id="KW-1185">Reference proteome</keyword>
<sequence>MIDETIKAKIKAILAKGDRVELIPVKNGVKIIHIKREEIKETRPS</sequence>
<gene>
    <name evidence="1" type="ORF">H8S11_13335</name>
</gene>